<feature type="transmembrane region" description="Helical" evidence="9">
    <location>
        <begin position="6"/>
        <end position="28"/>
    </location>
</feature>
<dbReference type="Pfam" id="PF18927">
    <property type="entry name" value="CrtO"/>
    <property type="match status" value="1"/>
</dbReference>
<evidence type="ECO:0000256" key="5">
    <source>
        <dbReference type="ARBA" id="ARBA00022729"/>
    </source>
</evidence>
<gene>
    <name evidence="10" type="ORF">UFOPK2195_00580</name>
    <name evidence="11" type="ORF">UFOPK2657_00055</name>
    <name evidence="12" type="ORF">UFOPK2872_00033</name>
</gene>
<dbReference type="EMBL" id="CAEZZM010000002">
    <property type="protein sequence ID" value="CAB4752472.1"/>
    <property type="molecule type" value="Genomic_DNA"/>
</dbReference>
<dbReference type="AlphaFoldDB" id="A0A6J6PUB3"/>
<evidence type="ECO:0000256" key="7">
    <source>
        <dbReference type="ARBA" id="ARBA00023136"/>
    </source>
</evidence>
<dbReference type="EMBL" id="CAEZYG010000004">
    <property type="protein sequence ID" value="CAB4701992.1"/>
    <property type="molecule type" value="Genomic_DNA"/>
</dbReference>
<evidence type="ECO:0000313" key="10">
    <source>
        <dbReference type="EMBL" id="CAB4653056.1"/>
    </source>
</evidence>
<dbReference type="GO" id="GO:0016746">
    <property type="term" value="F:acyltransferase activity"/>
    <property type="evidence" value="ECO:0007669"/>
    <property type="project" value="UniProtKB-KW"/>
</dbReference>
<evidence type="ECO:0000256" key="4">
    <source>
        <dbReference type="ARBA" id="ARBA00022692"/>
    </source>
</evidence>
<keyword evidence="5" id="KW-0732">Signal</keyword>
<keyword evidence="4 9" id="KW-0812">Transmembrane</keyword>
<proteinExistence type="predicted"/>
<dbReference type="InterPro" id="IPR044021">
    <property type="entry name" value="CrtO"/>
</dbReference>
<dbReference type="EMBL" id="CAEZWH010000092">
    <property type="protein sequence ID" value="CAB4653056.1"/>
    <property type="molecule type" value="Genomic_DNA"/>
</dbReference>
<evidence type="ECO:0000256" key="6">
    <source>
        <dbReference type="ARBA" id="ARBA00022989"/>
    </source>
</evidence>
<evidence type="ECO:0000256" key="2">
    <source>
        <dbReference type="ARBA" id="ARBA00022475"/>
    </source>
</evidence>
<accession>A0A6J6PUB3</accession>
<evidence type="ECO:0000256" key="3">
    <source>
        <dbReference type="ARBA" id="ARBA00022679"/>
    </source>
</evidence>
<evidence type="ECO:0000256" key="9">
    <source>
        <dbReference type="SAM" id="Phobius"/>
    </source>
</evidence>
<keyword evidence="7 9" id="KW-0472">Membrane</keyword>
<keyword evidence="8" id="KW-0012">Acyltransferase</keyword>
<keyword evidence="6 9" id="KW-1133">Transmembrane helix</keyword>
<evidence type="ECO:0000256" key="8">
    <source>
        <dbReference type="ARBA" id="ARBA00023315"/>
    </source>
</evidence>
<dbReference type="GO" id="GO:0005886">
    <property type="term" value="C:plasma membrane"/>
    <property type="evidence" value="ECO:0007669"/>
    <property type="project" value="UniProtKB-SubCell"/>
</dbReference>
<name>A0A6J6PUB3_9ZZZZ</name>
<organism evidence="11">
    <name type="scientific">freshwater metagenome</name>
    <dbReference type="NCBI Taxonomy" id="449393"/>
    <lineage>
        <taxon>unclassified sequences</taxon>
        <taxon>metagenomes</taxon>
        <taxon>ecological metagenomes</taxon>
    </lineage>
</organism>
<comment type="subcellular location">
    <subcellularLocation>
        <location evidence="1">Cell membrane</location>
        <topology evidence="1">Single-pass membrane protein</topology>
    </subcellularLocation>
</comment>
<keyword evidence="2" id="KW-1003">Cell membrane</keyword>
<evidence type="ECO:0000256" key="1">
    <source>
        <dbReference type="ARBA" id="ARBA00004162"/>
    </source>
</evidence>
<protein>
    <submittedName>
        <fullName evidence="11">Unannotated protein</fullName>
    </submittedName>
</protein>
<evidence type="ECO:0000313" key="12">
    <source>
        <dbReference type="EMBL" id="CAB4752472.1"/>
    </source>
</evidence>
<feature type="transmembrane region" description="Helical" evidence="9">
    <location>
        <begin position="125"/>
        <end position="143"/>
    </location>
</feature>
<evidence type="ECO:0000313" key="11">
    <source>
        <dbReference type="EMBL" id="CAB4701992.1"/>
    </source>
</evidence>
<reference evidence="11" key="1">
    <citation type="submission" date="2020-05" db="EMBL/GenBank/DDBJ databases">
        <authorList>
            <person name="Chiriac C."/>
            <person name="Salcher M."/>
            <person name="Ghai R."/>
            <person name="Kavagutti S V."/>
        </authorList>
    </citation>
    <scope>NUCLEOTIDE SEQUENCE</scope>
</reference>
<sequence>MLISLTWQRALVFDVIAWVLIGVGSGYWQAKRPLAALRNMGPFTRMGAREYGGARYRKWGRVHLWKDLIPDAGTWFGGLSKRKLPSVENGGRLRFIDECVRAERTHLALIGAIPLFVVWNSPSMFAGNVAFALVGNIPCWMIARYNRARLMNIAAKTSRLA</sequence>
<feature type="transmembrane region" description="Helical" evidence="9">
    <location>
        <begin position="102"/>
        <end position="119"/>
    </location>
</feature>
<keyword evidence="3" id="KW-0808">Transferase</keyword>